<dbReference type="PANTHER" id="PTHR43386">
    <property type="entry name" value="OLIGOPEPTIDE TRANSPORT SYSTEM PERMEASE PROTEIN APPC"/>
    <property type="match status" value="1"/>
</dbReference>
<gene>
    <name evidence="9" type="ORF">RF819_12475</name>
</gene>
<keyword evidence="5 7" id="KW-1133">Transmembrane helix</keyword>
<evidence type="ECO:0000313" key="9">
    <source>
        <dbReference type="EMBL" id="OOV07434.1"/>
    </source>
</evidence>
<dbReference type="Pfam" id="PF12911">
    <property type="entry name" value="OppC_N"/>
    <property type="match status" value="1"/>
</dbReference>
<evidence type="ECO:0000256" key="1">
    <source>
        <dbReference type="ARBA" id="ARBA00004651"/>
    </source>
</evidence>
<accession>A0A1T1ATK1</accession>
<comment type="similarity">
    <text evidence="7">Belongs to the binding-protein-dependent transport system permease family.</text>
</comment>
<feature type="transmembrane region" description="Helical" evidence="7">
    <location>
        <begin position="100"/>
        <end position="127"/>
    </location>
</feature>
<dbReference type="AlphaFoldDB" id="A0A1T1ATK1"/>
<evidence type="ECO:0000259" key="8">
    <source>
        <dbReference type="PROSITE" id="PS50928"/>
    </source>
</evidence>
<evidence type="ECO:0000256" key="4">
    <source>
        <dbReference type="ARBA" id="ARBA00022692"/>
    </source>
</evidence>
<dbReference type="Proteomes" id="UP000190750">
    <property type="component" value="Unassembled WGS sequence"/>
</dbReference>
<evidence type="ECO:0000256" key="3">
    <source>
        <dbReference type="ARBA" id="ARBA00022475"/>
    </source>
</evidence>
<evidence type="ECO:0000256" key="2">
    <source>
        <dbReference type="ARBA" id="ARBA00022448"/>
    </source>
</evidence>
<evidence type="ECO:0000256" key="7">
    <source>
        <dbReference type="RuleBase" id="RU363032"/>
    </source>
</evidence>
<keyword evidence="6 7" id="KW-0472">Membrane</keyword>
<feature type="transmembrane region" description="Helical" evidence="7">
    <location>
        <begin position="219"/>
        <end position="242"/>
    </location>
</feature>
<dbReference type="Gene3D" id="1.10.3720.10">
    <property type="entry name" value="MetI-like"/>
    <property type="match status" value="1"/>
</dbReference>
<dbReference type="SUPFAM" id="SSF161098">
    <property type="entry name" value="MetI-like"/>
    <property type="match status" value="1"/>
</dbReference>
<dbReference type="InterPro" id="IPR000515">
    <property type="entry name" value="MetI-like"/>
</dbReference>
<keyword evidence="3" id="KW-1003">Cell membrane</keyword>
<keyword evidence="4 7" id="KW-0812">Transmembrane</keyword>
<dbReference type="InterPro" id="IPR025966">
    <property type="entry name" value="OppC_N"/>
</dbReference>
<dbReference type="PANTHER" id="PTHR43386:SF25">
    <property type="entry name" value="PEPTIDE ABC TRANSPORTER PERMEASE PROTEIN"/>
    <property type="match status" value="1"/>
</dbReference>
<dbReference type="InterPro" id="IPR035906">
    <property type="entry name" value="MetI-like_sf"/>
</dbReference>
<dbReference type="CDD" id="cd06261">
    <property type="entry name" value="TM_PBP2"/>
    <property type="match status" value="1"/>
</dbReference>
<feature type="domain" description="ABC transmembrane type-1" evidence="8">
    <location>
        <begin position="98"/>
        <end position="287"/>
    </location>
</feature>
<dbReference type="RefSeq" id="WP_078365275.1">
    <property type="nucleotide sequence ID" value="NZ_MTJN01000002.1"/>
</dbReference>
<dbReference type="STRING" id="28066.RF819_12475"/>
<dbReference type="InterPro" id="IPR050366">
    <property type="entry name" value="BP-dependent_transpt_permease"/>
</dbReference>
<feature type="transmembrane region" description="Helical" evidence="7">
    <location>
        <begin position="35"/>
        <end position="58"/>
    </location>
</feature>
<dbReference type="EMBL" id="MTJN01000002">
    <property type="protein sequence ID" value="OOV07434.1"/>
    <property type="molecule type" value="Genomic_DNA"/>
</dbReference>
<keyword evidence="10" id="KW-1185">Reference proteome</keyword>
<evidence type="ECO:0000256" key="6">
    <source>
        <dbReference type="ARBA" id="ARBA00023136"/>
    </source>
</evidence>
<dbReference type="OrthoDB" id="9783218at2"/>
<keyword evidence="2 7" id="KW-0813">Transport</keyword>
<dbReference type="PROSITE" id="PS50928">
    <property type="entry name" value="ABC_TM1"/>
    <property type="match status" value="1"/>
</dbReference>
<dbReference type="Pfam" id="PF00528">
    <property type="entry name" value="BPD_transp_1"/>
    <property type="match status" value="1"/>
</dbReference>
<comment type="caution">
    <text evidence="9">The sequence shown here is derived from an EMBL/GenBank/DDBJ whole genome shotgun (WGS) entry which is preliminary data.</text>
</comment>
<evidence type="ECO:0000313" key="10">
    <source>
        <dbReference type="Proteomes" id="UP000190750"/>
    </source>
</evidence>
<proteinExistence type="inferred from homology"/>
<reference evidence="9 10" key="1">
    <citation type="submission" date="2017-01" db="EMBL/GenBank/DDBJ databases">
        <title>Genome sequencing of Rhodoferax fermentans JCM 7819.</title>
        <authorList>
            <person name="Kim Y.J."/>
            <person name="Farh M.E.-A."/>
            <person name="Yang D.-C."/>
        </authorList>
    </citation>
    <scope>NUCLEOTIDE SEQUENCE [LARGE SCALE GENOMIC DNA]</scope>
    <source>
        <strain evidence="9 10">JCM 7819</strain>
    </source>
</reference>
<organism evidence="9 10">
    <name type="scientific">Rhodoferax fermentans</name>
    <dbReference type="NCBI Taxonomy" id="28066"/>
    <lineage>
        <taxon>Bacteria</taxon>
        <taxon>Pseudomonadati</taxon>
        <taxon>Pseudomonadota</taxon>
        <taxon>Betaproteobacteria</taxon>
        <taxon>Burkholderiales</taxon>
        <taxon>Comamonadaceae</taxon>
        <taxon>Rhodoferax</taxon>
    </lineage>
</organism>
<evidence type="ECO:0000256" key="5">
    <source>
        <dbReference type="ARBA" id="ARBA00022989"/>
    </source>
</evidence>
<sequence>MNAVSLGSSAPVTVRPAMASQGYWGGVLQRLVKDKVSLVCVAVLALIILGALFAPWLAPGDPAVGSVLKRLKPVGTPGHLLGTDELGRDMLTRLMYGGRVSLLMGMAPVGLAMLIGGTLGMVAGFVGGKINAVIMRSVDVVFAFPSVLLAVAIAGALGAGIGNTLLALTIVLIPPLARVTESATTQVRSMEFIEAARASGAGSAVIMRVHVVSNVIGPVLVYATSLLSVSIIMAAGLSFIGLGARPPTPEWGLMLNTLRNAIYSEPLLAALPGVLIFVVSLAFNLLADGLRSAMEVK</sequence>
<dbReference type="GO" id="GO:0005886">
    <property type="term" value="C:plasma membrane"/>
    <property type="evidence" value="ECO:0007669"/>
    <property type="project" value="UniProtKB-SubCell"/>
</dbReference>
<protein>
    <submittedName>
        <fullName evidence="9">ABC transporter permease</fullName>
    </submittedName>
</protein>
<feature type="transmembrane region" description="Helical" evidence="7">
    <location>
        <begin position="262"/>
        <end position="287"/>
    </location>
</feature>
<name>A0A1T1ATK1_RHOFE</name>
<dbReference type="GO" id="GO:0055085">
    <property type="term" value="P:transmembrane transport"/>
    <property type="evidence" value="ECO:0007669"/>
    <property type="project" value="InterPro"/>
</dbReference>
<feature type="transmembrane region" description="Helical" evidence="7">
    <location>
        <begin position="147"/>
        <end position="173"/>
    </location>
</feature>
<comment type="subcellular location">
    <subcellularLocation>
        <location evidence="1 7">Cell membrane</location>
        <topology evidence="1 7">Multi-pass membrane protein</topology>
    </subcellularLocation>
</comment>